<dbReference type="PRINTS" id="PR00035">
    <property type="entry name" value="HTHGNTR"/>
</dbReference>
<dbReference type="AlphaFoldDB" id="A0A8D5ZNM1"/>
<dbReference type="GO" id="GO:0003700">
    <property type="term" value="F:DNA-binding transcription factor activity"/>
    <property type="evidence" value="ECO:0007669"/>
    <property type="project" value="InterPro"/>
</dbReference>
<accession>A0A8D5ZNM1</accession>
<sequence length="238" mass="27340">MYQQIHKKKIYEQVADQLIQQIKNGSLKPGDKLASVEQLAESFRVSRSAIREALSALKAMGLIEMKQGEGTYVRQYDPRTLSSTLSHALLMSPEDVRQLFEIRRLLETGSAMFAARRRTEEDLERFQYILDQMEQYAYDHARGEQLDWSFHLAIAQAARNNMLVNLLNSVSEMIVTAMQEARQEGLFAERSIAERLNREHRAIYDAIAAQDAEQARLRMLEHLNGVEQLLSGRIGEQE</sequence>
<evidence type="ECO:0000256" key="3">
    <source>
        <dbReference type="ARBA" id="ARBA00023163"/>
    </source>
</evidence>
<keyword evidence="3" id="KW-0804">Transcription</keyword>
<dbReference type="InterPro" id="IPR000524">
    <property type="entry name" value="Tscrpt_reg_HTH_GntR"/>
</dbReference>
<evidence type="ECO:0000256" key="2">
    <source>
        <dbReference type="ARBA" id="ARBA00023125"/>
    </source>
</evidence>
<keyword evidence="6" id="KW-1185">Reference proteome</keyword>
<reference evidence="5" key="2">
    <citation type="journal article" date="2021" name="Microbiol. Resour. Announc.">
        <title>Complete Genome Sequence of Polycladomyces abyssicola JIR-001T, Isolated from Hemipelagic Sediment in Deep Seawater.</title>
        <authorList>
            <person name="Tsubouchi T."/>
            <person name="Kaneko Y."/>
        </authorList>
    </citation>
    <scope>NUCLEOTIDE SEQUENCE</scope>
    <source>
        <strain evidence="5">JIR-001</strain>
    </source>
</reference>
<dbReference type="InterPro" id="IPR011711">
    <property type="entry name" value="GntR_C"/>
</dbReference>
<gene>
    <name evidence="5" type="primary">lutR</name>
    <name evidence="5" type="ORF">JIR001_26580</name>
</gene>
<dbReference type="GO" id="GO:0003677">
    <property type="term" value="F:DNA binding"/>
    <property type="evidence" value="ECO:0007669"/>
    <property type="project" value="UniProtKB-KW"/>
</dbReference>
<dbReference type="Proteomes" id="UP000677436">
    <property type="component" value="Chromosome"/>
</dbReference>
<evidence type="ECO:0000313" key="5">
    <source>
        <dbReference type="EMBL" id="BCU82875.1"/>
    </source>
</evidence>
<keyword evidence="2" id="KW-0238">DNA-binding</keyword>
<dbReference type="EMBL" id="AP024601">
    <property type="protein sequence ID" value="BCU82875.1"/>
    <property type="molecule type" value="Genomic_DNA"/>
</dbReference>
<dbReference type="InterPro" id="IPR008920">
    <property type="entry name" value="TF_FadR/GntR_C"/>
</dbReference>
<dbReference type="SMART" id="SM00895">
    <property type="entry name" value="FCD"/>
    <property type="match status" value="1"/>
</dbReference>
<evidence type="ECO:0000313" key="6">
    <source>
        <dbReference type="Proteomes" id="UP000677436"/>
    </source>
</evidence>
<dbReference type="Gene3D" id="1.20.120.530">
    <property type="entry name" value="GntR ligand-binding domain-like"/>
    <property type="match status" value="1"/>
</dbReference>
<dbReference type="Gene3D" id="1.10.10.10">
    <property type="entry name" value="Winged helix-like DNA-binding domain superfamily/Winged helix DNA-binding domain"/>
    <property type="match status" value="1"/>
</dbReference>
<dbReference type="RefSeq" id="WP_212773166.1">
    <property type="nucleotide sequence ID" value="NZ_AP024601.1"/>
</dbReference>
<dbReference type="Pfam" id="PF07729">
    <property type="entry name" value="FCD"/>
    <property type="match status" value="1"/>
</dbReference>
<dbReference type="KEGG" id="pabs:JIR001_26580"/>
<evidence type="ECO:0000259" key="4">
    <source>
        <dbReference type="PROSITE" id="PS50949"/>
    </source>
</evidence>
<dbReference type="SUPFAM" id="SSF48008">
    <property type="entry name" value="GntR ligand-binding domain-like"/>
    <property type="match status" value="1"/>
</dbReference>
<name>A0A8D5ZNM1_9BACL</name>
<dbReference type="PANTHER" id="PTHR43537:SF5">
    <property type="entry name" value="UXU OPERON TRANSCRIPTIONAL REGULATOR"/>
    <property type="match status" value="1"/>
</dbReference>
<organism evidence="5 6">
    <name type="scientific">Polycladomyces abyssicola</name>
    <dbReference type="NCBI Taxonomy" id="1125966"/>
    <lineage>
        <taxon>Bacteria</taxon>
        <taxon>Bacillati</taxon>
        <taxon>Bacillota</taxon>
        <taxon>Bacilli</taxon>
        <taxon>Bacillales</taxon>
        <taxon>Thermoactinomycetaceae</taxon>
        <taxon>Polycladomyces</taxon>
    </lineage>
</organism>
<proteinExistence type="predicted"/>
<dbReference type="InterPro" id="IPR036388">
    <property type="entry name" value="WH-like_DNA-bd_sf"/>
</dbReference>
<dbReference type="InterPro" id="IPR036390">
    <property type="entry name" value="WH_DNA-bd_sf"/>
</dbReference>
<protein>
    <submittedName>
        <fullName evidence="5">HTH-type transcriptional regulator LutR</fullName>
    </submittedName>
</protein>
<dbReference type="PANTHER" id="PTHR43537">
    <property type="entry name" value="TRANSCRIPTIONAL REGULATOR, GNTR FAMILY"/>
    <property type="match status" value="1"/>
</dbReference>
<reference evidence="5" key="1">
    <citation type="journal article" date="2013" name="Int. J. Syst. Evol. Microbiol.">
        <title>Polycladomyces abyssicola gen. nov., sp. nov., a thermophilic filamentous bacterium isolated from hemipelagic sediment.</title>
        <authorList>
            <person name="Tsubouchi T."/>
            <person name="Shimane Y."/>
            <person name="Mori K."/>
            <person name="Usui K."/>
            <person name="Hiraki T."/>
            <person name="Tame A."/>
            <person name="Uematsu K."/>
            <person name="Maruyama T."/>
            <person name="Hatada Y."/>
        </authorList>
    </citation>
    <scope>NUCLEOTIDE SEQUENCE</scope>
    <source>
        <strain evidence="5">JIR-001</strain>
    </source>
</reference>
<feature type="domain" description="HTH gntR-type" evidence="4">
    <location>
        <begin position="8"/>
        <end position="76"/>
    </location>
</feature>
<dbReference type="PROSITE" id="PS50949">
    <property type="entry name" value="HTH_GNTR"/>
    <property type="match status" value="1"/>
</dbReference>
<dbReference type="SUPFAM" id="SSF46785">
    <property type="entry name" value="Winged helix' DNA-binding domain"/>
    <property type="match status" value="1"/>
</dbReference>
<dbReference type="Pfam" id="PF00392">
    <property type="entry name" value="GntR"/>
    <property type="match status" value="1"/>
</dbReference>
<dbReference type="SMART" id="SM00345">
    <property type="entry name" value="HTH_GNTR"/>
    <property type="match status" value="1"/>
</dbReference>
<keyword evidence="1" id="KW-0805">Transcription regulation</keyword>
<dbReference type="CDD" id="cd07377">
    <property type="entry name" value="WHTH_GntR"/>
    <property type="match status" value="1"/>
</dbReference>
<evidence type="ECO:0000256" key="1">
    <source>
        <dbReference type="ARBA" id="ARBA00023015"/>
    </source>
</evidence>